<dbReference type="RefSeq" id="WP_220662571.1">
    <property type="nucleotide sequence ID" value="NZ_CP069370.1"/>
</dbReference>
<dbReference type="Proteomes" id="UP000826300">
    <property type="component" value="Chromosome"/>
</dbReference>
<proteinExistence type="predicted"/>
<dbReference type="AlphaFoldDB" id="A0A8G0ZVV5"/>
<accession>A0A8G0ZVV5</accession>
<feature type="signal peptide" evidence="1">
    <location>
        <begin position="1"/>
        <end position="23"/>
    </location>
</feature>
<evidence type="ECO:0000313" key="2">
    <source>
        <dbReference type="EMBL" id="QYZ70355.1"/>
    </source>
</evidence>
<keyword evidence="3" id="KW-1185">Reference proteome</keyword>
<name>A0A8G0ZVV5_9RHOB</name>
<dbReference type="EMBL" id="CP069370">
    <property type="protein sequence ID" value="QYZ70355.1"/>
    <property type="molecule type" value="Genomic_DNA"/>
</dbReference>
<sequence>MNGRAAAGWLAALWLGLAGAAEAKPVVLDPAGMRQLAAEVLNAGQAEDALALTEALLQRDPQDVTALVLQSQALRMLGRMDEARQMARRAWAVAETDEQKFSAAVTRAQVLSAEGRRTAAQFWLRRAVQVAPTEEAQALAERDFRYVRARNPWVFAFDLSVAPSSNVNNGSSRGTFDLIGIEDLPIPEDMKALSGLDIAFGADVTYRLPATDWSRTEFGLGLLTRQVVLSADSKLQAPSAEASDYAYDAVELGVTHRRLAFAPLRYAEFGALVGHNWYGGASMSNYVQANFGMEDRTAPGRVLGFDIMGVRTWRLDSDTQSNDQIIGSIGVDQAFGEAGILSVDFVGRQVYSESPELAGTGYLGSIGWEFADPLPGDITLSASIGVGYRTYPNSNYADGGRQDRTQIGDVSFGLNQLTYLGFVPTVSLTAARTRSNAALFDTRSLGINIGYESAF</sequence>
<reference evidence="2" key="1">
    <citation type="submission" date="2021-02" db="EMBL/GenBank/DDBJ databases">
        <title>Rhodobacter shimadae sp. nov., an aerobic anoxygenic phototrophic bacterium isolated from a hot spring.</title>
        <authorList>
            <person name="Muramatsu S."/>
            <person name="Haruta S."/>
            <person name="Hirose S."/>
            <person name="Hanada S."/>
        </authorList>
    </citation>
    <scope>NUCLEOTIDE SEQUENCE</scope>
    <source>
        <strain evidence="2">N10</strain>
    </source>
</reference>
<evidence type="ECO:0000256" key="1">
    <source>
        <dbReference type="SAM" id="SignalP"/>
    </source>
</evidence>
<feature type="chain" id="PRO_5034553653" evidence="1">
    <location>
        <begin position="24"/>
        <end position="455"/>
    </location>
</feature>
<dbReference type="SUPFAM" id="SSF48452">
    <property type="entry name" value="TPR-like"/>
    <property type="match status" value="1"/>
</dbReference>
<evidence type="ECO:0000313" key="3">
    <source>
        <dbReference type="Proteomes" id="UP000826300"/>
    </source>
</evidence>
<dbReference type="Gene3D" id="1.25.40.10">
    <property type="entry name" value="Tetratricopeptide repeat domain"/>
    <property type="match status" value="1"/>
</dbReference>
<dbReference type="KEGG" id="nsm:JO391_02140"/>
<dbReference type="InterPro" id="IPR011990">
    <property type="entry name" value="TPR-like_helical_dom_sf"/>
</dbReference>
<organism evidence="2 3">
    <name type="scientific">Neotabrizicola shimadae</name>
    <dbReference type="NCBI Taxonomy" id="2807096"/>
    <lineage>
        <taxon>Bacteria</taxon>
        <taxon>Pseudomonadati</taxon>
        <taxon>Pseudomonadota</taxon>
        <taxon>Alphaproteobacteria</taxon>
        <taxon>Rhodobacterales</taxon>
        <taxon>Paracoccaceae</taxon>
        <taxon>Neotabrizicola</taxon>
    </lineage>
</organism>
<gene>
    <name evidence="2" type="ORF">JO391_02140</name>
</gene>
<keyword evidence="1" id="KW-0732">Signal</keyword>
<protein>
    <submittedName>
        <fullName evidence="2">Tetratricopeptide repeat protein</fullName>
    </submittedName>
</protein>